<dbReference type="InterPro" id="IPR017853">
    <property type="entry name" value="GH"/>
</dbReference>
<keyword evidence="2 3" id="KW-0326">Glycosidase</keyword>
<dbReference type="Gene3D" id="3.20.20.80">
    <property type="entry name" value="Glycosidases"/>
    <property type="match status" value="1"/>
</dbReference>
<proteinExistence type="inferred from homology"/>
<keyword evidence="5" id="KW-1133">Transmembrane helix</keyword>
<gene>
    <name evidence="7" type="ORF">NQ317_017799</name>
</gene>
<dbReference type="SUPFAM" id="SSF54556">
    <property type="entry name" value="Chitinase insertion domain"/>
    <property type="match status" value="1"/>
</dbReference>
<dbReference type="InterPro" id="IPR050314">
    <property type="entry name" value="Glycosyl_Hydrlase_18"/>
</dbReference>
<organism evidence="7 8">
    <name type="scientific">Molorchus minor</name>
    <dbReference type="NCBI Taxonomy" id="1323400"/>
    <lineage>
        <taxon>Eukaryota</taxon>
        <taxon>Metazoa</taxon>
        <taxon>Ecdysozoa</taxon>
        <taxon>Arthropoda</taxon>
        <taxon>Hexapoda</taxon>
        <taxon>Insecta</taxon>
        <taxon>Pterygota</taxon>
        <taxon>Neoptera</taxon>
        <taxon>Endopterygota</taxon>
        <taxon>Coleoptera</taxon>
        <taxon>Polyphaga</taxon>
        <taxon>Cucujiformia</taxon>
        <taxon>Chrysomeloidea</taxon>
        <taxon>Cerambycidae</taxon>
        <taxon>Lamiinae</taxon>
        <taxon>Monochamini</taxon>
        <taxon>Molorchus</taxon>
    </lineage>
</organism>
<evidence type="ECO:0000313" key="8">
    <source>
        <dbReference type="Proteomes" id="UP001162164"/>
    </source>
</evidence>
<evidence type="ECO:0000256" key="4">
    <source>
        <dbReference type="RuleBase" id="RU004453"/>
    </source>
</evidence>
<dbReference type="InterPro" id="IPR011583">
    <property type="entry name" value="Chitinase_II/V-like_cat"/>
</dbReference>
<dbReference type="Gene3D" id="3.10.50.10">
    <property type="match status" value="1"/>
</dbReference>
<evidence type="ECO:0000256" key="5">
    <source>
        <dbReference type="SAM" id="Phobius"/>
    </source>
</evidence>
<dbReference type="InterPro" id="IPR001579">
    <property type="entry name" value="Glyco_hydro_18_chit_AS"/>
</dbReference>
<name>A0ABQ9K196_9CUCU</name>
<feature type="transmembrane region" description="Helical" evidence="5">
    <location>
        <begin position="27"/>
        <end position="51"/>
    </location>
</feature>
<dbReference type="InterPro" id="IPR001223">
    <property type="entry name" value="Glyco_hydro18_cat"/>
</dbReference>
<dbReference type="EMBL" id="JAPWTJ010000045">
    <property type="protein sequence ID" value="KAJ8984148.1"/>
    <property type="molecule type" value="Genomic_DNA"/>
</dbReference>
<dbReference type="Proteomes" id="UP001162164">
    <property type="component" value="Unassembled WGS sequence"/>
</dbReference>
<accession>A0ABQ9K196</accession>
<dbReference type="SMART" id="SM00636">
    <property type="entry name" value="Glyco_18"/>
    <property type="match status" value="1"/>
</dbReference>
<comment type="similarity">
    <text evidence="4">Belongs to the glycosyl hydrolase 18 family.</text>
</comment>
<protein>
    <recommendedName>
        <fullName evidence="6">GH18 domain-containing protein</fullName>
    </recommendedName>
</protein>
<evidence type="ECO:0000256" key="1">
    <source>
        <dbReference type="ARBA" id="ARBA00022801"/>
    </source>
</evidence>
<comment type="caution">
    <text evidence="7">The sequence shown here is derived from an EMBL/GenBank/DDBJ whole genome shotgun (WGS) entry which is preliminary data.</text>
</comment>
<keyword evidence="1 3" id="KW-0378">Hydrolase</keyword>
<keyword evidence="8" id="KW-1185">Reference proteome</keyword>
<dbReference type="InterPro" id="IPR029070">
    <property type="entry name" value="Chitinase_insertion_sf"/>
</dbReference>
<evidence type="ECO:0000256" key="2">
    <source>
        <dbReference type="ARBA" id="ARBA00023295"/>
    </source>
</evidence>
<feature type="domain" description="GH18" evidence="6">
    <location>
        <begin position="102"/>
        <end position="464"/>
    </location>
</feature>
<evidence type="ECO:0000313" key="7">
    <source>
        <dbReference type="EMBL" id="KAJ8984148.1"/>
    </source>
</evidence>
<dbReference type="PANTHER" id="PTHR11177">
    <property type="entry name" value="CHITINASE"/>
    <property type="match status" value="1"/>
</dbReference>
<dbReference type="PROSITE" id="PS51910">
    <property type="entry name" value="GH18_2"/>
    <property type="match status" value="1"/>
</dbReference>
<evidence type="ECO:0000259" key="6">
    <source>
        <dbReference type="PROSITE" id="PS51910"/>
    </source>
</evidence>
<dbReference type="PANTHER" id="PTHR11177:SF390">
    <property type="entry name" value="CHITINASE 11"/>
    <property type="match status" value="1"/>
</dbReference>
<dbReference type="Pfam" id="PF00704">
    <property type="entry name" value="Glyco_hydro_18"/>
    <property type="match status" value="1"/>
</dbReference>
<keyword evidence="5" id="KW-0812">Transmembrane</keyword>
<keyword evidence="5" id="KW-0472">Membrane</keyword>
<evidence type="ECO:0000256" key="3">
    <source>
        <dbReference type="RuleBase" id="RU000489"/>
    </source>
</evidence>
<dbReference type="PROSITE" id="PS01095">
    <property type="entry name" value="GH18_1"/>
    <property type="match status" value="1"/>
</dbReference>
<sequence length="468" mass="53193">MSVEEYSRYTLLSGSNSSSWSLDKRTVILISVLTFPVFMFCITYMTLLGVYEKVVYPIRNLEEIRQQNVHRALAYNTFGDETNTSYSFYLNSKRYSADIGEFKLVCYYNFPSRPDSLQTEDIDPFLCTHINVGFVEVVNNSIFLSADKQALLKELVKLKTFNAKLKILLSVGGAGGATGFSEMVINHANRKSFIQSVINYVKDYHIDGIDLDWEFPNEDPGNDKYQKMHFTQLLEEMRTCVQRQPKYAFLVSVAVAATSNIISNSYDVSYMNSYVDYINLMAYDYHYYTKYTPFTGINSPLYASESEKYYLGTLNTNYSANYWHFLGMDKSKIIVGLPTYAHTFTLTNFRNNGLYAPASGFGKLGSLGFAGYPQICQFLSTNQISPIFDMESKSPYAVKLSEWVSFEDAESLTYKTEYIRDNKFGGAMVYCLNSDDYKGICKANGKTGIRFPLTNVVKQILMDNDGSG</sequence>
<dbReference type="SUPFAM" id="SSF51445">
    <property type="entry name" value="(Trans)glycosidases"/>
    <property type="match status" value="1"/>
</dbReference>
<reference evidence="7" key="1">
    <citation type="journal article" date="2023" name="Insect Mol. Biol.">
        <title>Genome sequencing provides insights into the evolution of gene families encoding plant cell wall-degrading enzymes in longhorned beetles.</title>
        <authorList>
            <person name="Shin N.R."/>
            <person name="Okamura Y."/>
            <person name="Kirsch R."/>
            <person name="Pauchet Y."/>
        </authorList>
    </citation>
    <scope>NUCLEOTIDE SEQUENCE</scope>
    <source>
        <strain evidence="7">MMC_N1</strain>
    </source>
</reference>